<keyword evidence="1" id="KW-0732">Signal</keyword>
<keyword evidence="5" id="KW-1185">Reference proteome</keyword>
<dbReference type="AlphaFoldDB" id="A0A146G3F3"/>
<feature type="signal peptide" evidence="1">
    <location>
        <begin position="1"/>
        <end position="18"/>
    </location>
</feature>
<dbReference type="OrthoDB" id="5086500at2759"/>
<reference evidence="3 4" key="1">
    <citation type="journal article" date="2016" name="DNA Res.">
        <title>Genome sequence of Aspergillus luchuensis NBRC 4314.</title>
        <authorList>
            <person name="Yamada O."/>
            <person name="Machida M."/>
            <person name="Hosoyama A."/>
            <person name="Goto M."/>
            <person name="Takahashi T."/>
            <person name="Futagami T."/>
            <person name="Yamagata Y."/>
            <person name="Takeuchi M."/>
            <person name="Kobayashi T."/>
            <person name="Koike H."/>
            <person name="Abe K."/>
            <person name="Asai K."/>
            <person name="Arita M."/>
            <person name="Fujita N."/>
            <person name="Fukuda K."/>
            <person name="Higa K."/>
            <person name="Horikawa H."/>
            <person name="Ishikawa T."/>
            <person name="Jinno K."/>
            <person name="Kato Y."/>
            <person name="Kirimura K."/>
            <person name="Mizutani O."/>
            <person name="Nakasone K."/>
            <person name="Sano M."/>
            <person name="Shiraishi Y."/>
            <person name="Tsukahara M."/>
            <person name="Gomi K."/>
        </authorList>
    </citation>
    <scope>NUCLEOTIDE SEQUENCE [LARGE SCALE GENOMIC DNA]</scope>
    <source>
        <strain evidence="3 4">RIB 2604</strain>
    </source>
</reference>
<dbReference type="Proteomes" id="UP000075230">
    <property type="component" value="Unassembled WGS sequence"/>
</dbReference>
<organism evidence="3 4">
    <name type="scientific">Aspergillus kawachii</name>
    <name type="common">White koji mold</name>
    <name type="synonym">Aspergillus awamori var. kawachi</name>
    <dbReference type="NCBI Taxonomy" id="1069201"/>
    <lineage>
        <taxon>Eukaryota</taxon>
        <taxon>Fungi</taxon>
        <taxon>Dikarya</taxon>
        <taxon>Ascomycota</taxon>
        <taxon>Pezizomycotina</taxon>
        <taxon>Eurotiomycetes</taxon>
        <taxon>Eurotiomycetidae</taxon>
        <taxon>Eurotiales</taxon>
        <taxon>Aspergillaceae</taxon>
        <taxon>Aspergillus</taxon>
        <taxon>Aspergillus subgen. Circumdati</taxon>
    </lineage>
</organism>
<dbReference type="GeneID" id="64961656"/>
<dbReference type="RefSeq" id="XP_041544097.1">
    <property type="nucleotide sequence ID" value="XM_041690520.1"/>
</dbReference>
<dbReference type="Proteomes" id="UP000661280">
    <property type="component" value="Chromosome 5"/>
</dbReference>
<accession>A0A146G3F3</accession>
<reference evidence="4" key="2">
    <citation type="submission" date="2016-02" db="EMBL/GenBank/DDBJ databases">
        <title>Genome sequencing of Aspergillus luchuensis NBRC 4314.</title>
        <authorList>
            <person name="Yamada O."/>
        </authorList>
    </citation>
    <scope>NUCLEOTIDE SEQUENCE [LARGE SCALE GENOMIC DNA]</scope>
    <source>
        <strain evidence="4">RIB 2604</strain>
    </source>
</reference>
<evidence type="ECO:0000256" key="1">
    <source>
        <dbReference type="SAM" id="SignalP"/>
    </source>
</evidence>
<dbReference type="KEGG" id="aluc:AKAW2_50676A"/>
<dbReference type="EMBL" id="AP024429">
    <property type="protein sequence ID" value="BCS00335.1"/>
    <property type="molecule type" value="Genomic_DNA"/>
</dbReference>
<evidence type="ECO:0000313" key="3">
    <source>
        <dbReference type="EMBL" id="GAT31373.1"/>
    </source>
</evidence>
<sequence length="246" mass="26660">MRYSSVAIPLALAARAAAVESDVWAFGNGFYTGPPTNAHITRATWSLVPPDVPSNYTVNNTDDEVWVSLWIGLSSTAGDYDADLYQPLLNWSPDNESQGCPAPDDEWCVAASTYTPDGQNGQAYVTVPADTQVDFEVYVENNKVYQVVTMNGKTVSKESDALDNPLLYLYSGDECYTGSGDCGTLQSYSWNNLTIHLSAADENFGDTLSLYSGSSSNGLTTSDKGKTWHTDAIKISKDTFATVSDY</sequence>
<dbReference type="EMBL" id="BCWF01000042">
    <property type="protein sequence ID" value="GAT31373.1"/>
    <property type="molecule type" value="Genomic_DNA"/>
</dbReference>
<evidence type="ECO:0000313" key="2">
    <source>
        <dbReference type="EMBL" id="BCS00335.1"/>
    </source>
</evidence>
<evidence type="ECO:0000313" key="5">
    <source>
        <dbReference type="Proteomes" id="UP000661280"/>
    </source>
</evidence>
<evidence type="ECO:0000313" key="4">
    <source>
        <dbReference type="Proteomes" id="UP000075230"/>
    </source>
</evidence>
<feature type="chain" id="PRO_5042682677" evidence="1">
    <location>
        <begin position="19"/>
        <end position="246"/>
    </location>
</feature>
<name>A0A146G3F3_ASPKA</name>
<gene>
    <name evidence="2" type="ORF">AKAW2_50676A</name>
    <name evidence="3" type="ORF">RIB2604_04301040</name>
</gene>
<proteinExistence type="predicted"/>
<reference evidence="2" key="4">
    <citation type="submission" date="2021-02" db="EMBL/GenBank/DDBJ databases">
        <title>Aspergillus luchuensis mut. kawachii IFO 4304 genome sequence.</title>
        <authorList>
            <person name="Mori K."/>
            <person name="Kadooka C."/>
            <person name="Goto M."/>
            <person name="Futagami T."/>
        </authorList>
    </citation>
    <scope>NUCLEOTIDE SEQUENCE</scope>
    <source>
        <strain evidence="2">IFO 4308</strain>
    </source>
</reference>
<dbReference type="VEuPathDB" id="FungiDB:ASPFODRAFT_142335"/>
<reference evidence="2" key="3">
    <citation type="submission" date="2021-01" db="EMBL/GenBank/DDBJ databases">
        <authorList>
            <consortium name="Aspergillus luchuensis mut. kawachii IFO 4304 genome sequencing consortium"/>
            <person name="Kazuki M."/>
            <person name="Futagami T."/>
        </authorList>
    </citation>
    <scope>NUCLEOTIDE SEQUENCE</scope>
    <source>
        <strain evidence="2">IFO 4308</strain>
    </source>
</reference>
<protein>
    <submittedName>
        <fullName evidence="3">Similar to An13g03140</fullName>
    </submittedName>
</protein>